<evidence type="ECO:0000313" key="1">
    <source>
        <dbReference type="EMBL" id="ERE65299.1"/>
    </source>
</evidence>
<reference evidence="2" key="1">
    <citation type="journal article" date="2013" name="Nat. Biotechnol.">
        <title>Chinese hamster genome sequenced from sorted chromosomes.</title>
        <authorList>
            <person name="Brinkrolf K."/>
            <person name="Rupp O."/>
            <person name="Laux H."/>
            <person name="Kollin F."/>
            <person name="Ernst W."/>
            <person name="Linke B."/>
            <person name="Kofler R."/>
            <person name="Romand S."/>
            <person name="Hesse F."/>
            <person name="Budach W.E."/>
            <person name="Galosy S."/>
            <person name="Muller D."/>
            <person name="Noll T."/>
            <person name="Wienberg J."/>
            <person name="Jostock T."/>
            <person name="Leonard M."/>
            <person name="Grillari J."/>
            <person name="Tauch A."/>
            <person name="Goesmann A."/>
            <person name="Helk B."/>
            <person name="Mott J.E."/>
            <person name="Puhler A."/>
            <person name="Borth N."/>
        </authorList>
    </citation>
    <scope>NUCLEOTIDE SEQUENCE [LARGE SCALE GENOMIC DNA]</scope>
    <source>
        <strain evidence="2">17A/GY</strain>
    </source>
</reference>
<dbReference type="Proteomes" id="UP000030759">
    <property type="component" value="Unassembled WGS sequence"/>
</dbReference>
<evidence type="ECO:0000313" key="2">
    <source>
        <dbReference type="Proteomes" id="UP000030759"/>
    </source>
</evidence>
<sequence>MADSFYCQLSEEILVYMVDYINGFLYVGPSVHPWDEAYLFVEDDFPDVFLDSICQYFIEYFCINVHEGDWSLVCCLSCVFVTKVCFIAEYVVDFREGSMWCREEVSIQLVSSTCNQGLSLQCLCIVIESLAVYSSLD</sequence>
<dbReference type="EMBL" id="KE685097">
    <property type="protein sequence ID" value="ERE65299.1"/>
    <property type="molecule type" value="Genomic_DNA"/>
</dbReference>
<protein>
    <submittedName>
        <fullName evidence="1">Uncharacterized protein</fullName>
    </submittedName>
</protein>
<gene>
    <name evidence="1" type="ORF">H671_xg20352</name>
</gene>
<accession>A0A061I0D3</accession>
<name>A0A061I0D3_CRIGR</name>
<organism evidence="1 2">
    <name type="scientific">Cricetulus griseus</name>
    <name type="common">Chinese hamster</name>
    <name type="synonym">Cricetulus barabensis griseus</name>
    <dbReference type="NCBI Taxonomy" id="10029"/>
    <lineage>
        <taxon>Eukaryota</taxon>
        <taxon>Metazoa</taxon>
        <taxon>Chordata</taxon>
        <taxon>Craniata</taxon>
        <taxon>Vertebrata</taxon>
        <taxon>Euteleostomi</taxon>
        <taxon>Mammalia</taxon>
        <taxon>Eutheria</taxon>
        <taxon>Euarchontoglires</taxon>
        <taxon>Glires</taxon>
        <taxon>Rodentia</taxon>
        <taxon>Myomorpha</taxon>
        <taxon>Muroidea</taxon>
        <taxon>Cricetidae</taxon>
        <taxon>Cricetinae</taxon>
        <taxon>Cricetulus</taxon>
    </lineage>
</organism>
<proteinExistence type="predicted"/>
<dbReference type="AlphaFoldDB" id="A0A061I0D3"/>